<feature type="domain" description="HRDC" evidence="12">
    <location>
        <begin position="879"/>
        <end position="961"/>
    </location>
</feature>
<dbReference type="GO" id="GO:0005737">
    <property type="term" value="C:cytoplasm"/>
    <property type="evidence" value="ECO:0007669"/>
    <property type="project" value="TreeGrafter"/>
</dbReference>
<evidence type="ECO:0000256" key="2">
    <source>
        <dbReference type="ARBA" id="ARBA00005446"/>
    </source>
</evidence>
<dbReference type="PROSITE" id="PS50967">
    <property type="entry name" value="HRDC"/>
    <property type="match status" value="1"/>
</dbReference>
<evidence type="ECO:0000259" key="13">
    <source>
        <dbReference type="PROSITE" id="PS51192"/>
    </source>
</evidence>
<dbReference type="InterPro" id="IPR010997">
    <property type="entry name" value="HRDC-like_sf"/>
</dbReference>
<dbReference type="AlphaFoldDB" id="A0A0S4THE9"/>
<dbReference type="VEuPathDB" id="CryptoDB:Chro.60507"/>
<evidence type="ECO:0000259" key="14">
    <source>
        <dbReference type="PROSITE" id="PS51194"/>
    </source>
</evidence>
<dbReference type="InterPro" id="IPR004589">
    <property type="entry name" value="DNA_helicase_ATP-dep_RecQ"/>
</dbReference>
<comment type="catalytic activity">
    <reaction evidence="10 11">
        <text>Couples ATP hydrolysis with the unwinding of duplex DNA by translocating in the 3'-5' direction.</text>
        <dbReference type="EC" id="5.6.2.4"/>
    </reaction>
</comment>
<evidence type="ECO:0000256" key="9">
    <source>
        <dbReference type="ARBA" id="ARBA00023242"/>
    </source>
</evidence>
<dbReference type="SMART" id="SM00490">
    <property type="entry name" value="HELICc"/>
    <property type="match status" value="1"/>
</dbReference>
<comment type="subcellular location">
    <subcellularLocation>
        <location evidence="1 11">Nucleus</location>
    </subcellularLocation>
</comment>
<proteinExistence type="inferred from homology"/>
<dbReference type="PROSITE" id="PS51194">
    <property type="entry name" value="HELICASE_CTER"/>
    <property type="match status" value="1"/>
</dbReference>
<dbReference type="SMART" id="SM00487">
    <property type="entry name" value="DEXDc"/>
    <property type="match status" value="1"/>
</dbReference>
<evidence type="ECO:0000256" key="5">
    <source>
        <dbReference type="ARBA" id="ARBA00022806"/>
    </source>
</evidence>
<dbReference type="GO" id="GO:0003677">
    <property type="term" value="F:DNA binding"/>
    <property type="evidence" value="ECO:0007669"/>
    <property type="project" value="UniProtKB-KW"/>
</dbReference>
<dbReference type="GO" id="GO:0009378">
    <property type="term" value="F:four-way junction helicase activity"/>
    <property type="evidence" value="ECO:0007669"/>
    <property type="project" value="TreeGrafter"/>
</dbReference>
<dbReference type="CDD" id="cd18794">
    <property type="entry name" value="SF2_C_RecQ"/>
    <property type="match status" value="1"/>
</dbReference>
<dbReference type="VEuPathDB" id="CryptoDB:ChTU502y2012_417g0025"/>
<dbReference type="SUPFAM" id="SSF52540">
    <property type="entry name" value="P-loop containing nucleoside triphosphate hydrolases"/>
    <property type="match status" value="1"/>
</dbReference>
<dbReference type="VEuPathDB" id="CryptoDB:CHUDEA6_4420"/>
<evidence type="ECO:0000256" key="4">
    <source>
        <dbReference type="ARBA" id="ARBA00022801"/>
    </source>
</evidence>
<keyword evidence="5 11" id="KW-0347">Helicase</keyword>
<evidence type="ECO:0000256" key="8">
    <source>
        <dbReference type="ARBA" id="ARBA00023235"/>
    </source>
</evidence>
<dbReference type="VEuPathDB" id="CryptoDB:GY17_00000462"/>
<dbReference type="GO" id="GO:0005634">
    <property type="term" value="C:nucleus"/>
    <property type="evidence" value="ECO:0007669"/>
    <property type="project" value="UniProtKB-SubCell"/>
</dbReference>
<keyword evidence="4 11" id="KW-0378">Hydrolase</keyword>
<name>A0A0S4THE9_CRYHO</name>
<dbReference type="GO" id="GO:0000724">
    <property type="term" value="P:double-strand break repair via homologous recombination"/>
    <property type="evidence" value="ECO:0007669"/>
    <property type="project" value="TreeGrafter"/>
</dbReference>
<dbReference type="GO" id="GO:0005694">
    <property type="term" value="C:chromosome"/>
    <property type="evidence" value="ECO:0007669"/>
    <property type="project" value="TreeGrafter"/>
</dbReference>
<dbReference type="FunFam" id="3.40.50.300:FF:000296">
    <property type="entry name" value="ATP-dependent DNA helicase RecQ"/>
    <property type="match status" value="1"/>
</dbReference>
<evidence type="ECO:0000256" key="10">
    <source>
        <dbReference type="ARBA" id="ARBA00034617"/>
    </source>
</evidence>
<dbReference type="Pfam" id="PF00271">
    <property type="entry name" value="Helicase_C"/>
    <property type="match status" value="1"/>
</dbReference>
<organism evidence="15">
    <name type="scientific">Cryptosporidium hominis</name>
    <dbReference type="NCBI Taxonomy" id="237895"/>
    <lineage>
        <taxon>Eukaryota</taxon>
        <taxon>Sar</taxon>
        <taxon>Alveolata</taxon>
        <taxon>Apicomplexa</taxon>
        <taxon>Conoidasida</taxon>
        <taxon>Coccidia</taxon>
        <taxon>Eucoccidiorida</taxon>
        <taxon>Eimeriorina</taxon>
        <taxon>Cryptosporidiidae</taxon>
        <taxon>Cryptosporidium</taxon>
    </lineage>
</organism>
<dbReference type="Pfam" id="PF00570">
    <property type="entry name" value="HRDC"/>
    <property type="match status" value="1"/>
</dbReference>
<evidence type="ECO:0000259" key="12">
    <source>
        <dbReference type="PROSITE" id="PS50967"/>
    </source>
</evidence>
<keyword evidence="7" id="KW-0238">DNA-binding</keyword>
<dbReference type="InterPro" id="IPR014001">
    <property type="entry name" value="Helicase_ATP-bd"/>
</dbReference>
<feature type="domain" description="Helicase ATP-binding" evidence="13">
    <location>
        <begin position="246"/>
        <end position="427"/>
    </location>
</feature>
<dbReference type="SUPFAM" id="SSF47819">
    <property type="entry name" value="HRDC-like"/>
    <property type="match status" value="1"/>
</dbReference>
<evidence type="ECO:0000256" key="6">
    <source>
        <dbReference type="ARBA" id="ARBA00022840"/>
    </source>
</evidence>
<evidence type="ECO:0000256" key="7">
    <source>
        <dbReference type="ARBA" id="ARBA00023125"/>
    </source>
</evidence>
<reference evidence="15" key="1">
    <citation type="submission" date="2015-08" db="EMBL/GenBank/DDBJ databases">
        <authorList>
            <person name="Babu N.S."/>
            <person name="Beckwith C.J."/>
            <person name="Beseler K.G."/>
            <person name="Brison A."/>
            <person name="Carone J.V."/>
            <person name="Caskin T.P."/>
            <person name="Diamond M."/>
            <person name="Durham M.E."/>
            <person name="Foxe J.M."/>
            <person name="Go M."/>
            <person name="Henderson B.A."/>
            <person name="Jones I.B."/>
            <person name="McGettigan J.A."/>
            <person name="Micheletti S.J."/>
            <person name="Nasrallah M.E."/>
            <person name="Ortiz D."/>
            <person name="Piller C.R."/>
            <person name="Privatt S.R."/>
            <person name="Schneider S.L."/>
            <person name="Sharp S."/>
            <person name="Smith T.C."/>
            <person name="Stanton J.D."/>
            <person name="Ullery H.E."/>
            <person name="Wilson R.J."/>
            <person name="Serrano M.G."/>
            <person name="Buck G."/>
            <person name="Lee V."/>
            <person name="Wang Y."/>
            <person name="Carvalho R."/>
            <person name="Voegtly L."/>
            <person name="Shi R."/>
            <person name="Duckworth R."/>
            <person name="Johnson A."/>
            <person name="Loviza R."/>
            <person name="Walstead R."/>
            <person name="Shah Z."/>
            <person name="Kiflezghi M."/>
            <person name="Wade K."/>
            <person name="Ball S.L."/>
            <person name="Bradley K.W."/>
            <person name="Asai D.J."/>
            <person name="Bowman C.A."/>
            <person name="Russell D.A."/>
            <person name="Pope W.H."/>
            <person name="Jacobs-Sera D."/>
            <person name="Hendrix R.W."/>
            <person name="Hatfull G.F."/>
        </authorList>
    </citation>
    <scope>NUCLEOTIDE SEQUENCE [LARGE SCALE GENOMIC DNA]</scope>
</reference>
<sequence>MEDESEFQEAHKSSLESELRWYKENFVQIKNDLLSKLNKGRSSNSEISCVLQNETNNIGKIFFGKPIRDFSSFSNVIRNVSKKITFNSDSYACTHTHANTGIENTYVAEISDNHVDNIISNSKKVEELCKEENEDKVIELKVLGYGGREVEESVSSSSSSKENLYTILNIQPNSDFSTVKTKSRKNTTKKSSSNEKKLLNCRRKVQVNEKDQNWEREDFEWSEDMKRINEQVFGNESFRSNQRQIMNAVVSQRDVFVMMPTGGGKSLCFQLPGLLKYNNPASVTVVIMPLVALMVDQIEQLNILGIKCASLNSNQSADELNHITSLLKKGDPETCPAFLFVTPEKLKHSKTLFSLLKQINDESRLLRFAIDEAHCVCQWGFDFRPDYIQLCKLREEFPNVPIIALTATATHSILSDVIKQLKMRSPTIFSLSFDRPNLKYEVRAKSGSKKKMLNEICELLRSPRFCRSTSIIYCLSRNECEEVSKDLNKEGISATYYHGSMKEDKRNLAQRRWMNDEKQVMVATIAFGMGINKKDVRLVIHLSMPKSLENYYQESGRAGRDGLESKCILYYSYKDVSRLQTLAGVNIEKPSKKYYTSKNNSSNNKSTIDGLLGMVKYCEEQYKCRRTMILSHFGEDFKGKCKVKCDNCMRSELEKPTNINVEGLARQIFHSVRMSLQEQARATKTYGFLTLSSLAEILKGKKKKDKQSKGSLKDCIGLLNDTNIWKPGNLQRFLHLFIINQLFSENLVQLKNGVSVASLKIDKQAENQDIYELDFSCFKALQLESIYSTPIPESNNVNLGHNINSSLSLYSFNSKQSSSDINFANNDSMSNSNNIENLTHDKNLKESRRKRQFIDKGSPHSIVKKKQANLMYQESNSENEQLKDFRNQLLSLRRNLAAEFGISNTNSIASKEAIDALVENLPLSLNALKALPGWGARQKLERFGLRFISKVRDFVDSKSTNMFYTEKNYTCPIDLINPEDLDKELDLIWQ</sequence>
<dbReference type="Gene3D" id="3.40.50.300">
    <property type="entry name" value="P-loop containing nucleotide triphosphate hydrolases"/>
    <property type="match status" value="2"/>
</dbReference>
<evidence type="ECO:0000256" key="1">
    <source>
        <dbReference type="ARBA" id="ARBA00004123"/>
    </source>
</evidence>
<dbReference type="NCBIfam" id="TIGR00614">
    <property type="entry name" value="recQ_fam"/>
    <property type="match status" value="1"/>
</dbReference>
<evidence type="ECO:0000256" key="3">
    <source>
        <dbReference type="ARBA" id="ARBA00022741"/>
    </source>
</evidence>
<evidence type="ECO:0000313" key="15">
    <source>
        <dbReference type="EMBL" id="CUV06868.1"/>
    </source>
</evidence>
<dbReference type="PANTHER" id="PTHR13710:SF153">
    <property type="entry name" value="RECQ-LIKE DNA HELICASE BLM"/>
    <property type="match status" value="1"/>
</dbReference>
<feature type="domain" description="Helicase C-terminal" evidence="14">
    <location>
        <begin position="458"/>
        <end position="602"/>
    </location>
</feature>
<dbReference type="InterPro" id="IPR002121">
    <property type="entry name" value="HRDC_dom"/>
</dbReference>
<dbReference type="Gene3D" id="1.10.150.80">
    <property type="entry name" value="HRDC domain"/>
    <property type="match status" value="1"/>
</dbReference>
<protein>
    <recommendedName>
        <fullName evidence="11">ATP-dependent DNA helicase</fullName>
        <ecNumber evidence="11">5.6.2.4</ecNumber>
    </recommendedName>
</protein>
<dbReference type="Pfam" id="PF00270">
    <property type="entry name" value="DEAD"/>
    <property type="match status" value="1"/>
</dbReference>
<dbReference type="InterPro" id="IPR027417">
    <property type="entry name" value="P-loop_NTPase"/>
</dbReference>
<dbReference type="Gene3D" id="1.10.10.10">
    <property type="entry name" value="Winged helix-like DNA-binding domain superfamily/Winged helix DNA-binding domain"/>
    <property type="match status" value="1"/>
</dbReference>
<dbReference type="PROSITE" id="PS51192">
    <property type="entry name" value="HELICASE_ATP_BIND_1"/>
    <property type="match status" value="1"/>
</dbReference>
<keyword evidence="9 11" id="KW-0539">Nucleus</keyword>
<evidence type="ECO:0000256" key="11">
    <source>
        <dbReference type="RuleBase" id="RU364117"/>
    </source>
</evidence>
<dbReference type="PANTHER" id="PTHR13710">
    <property type="entry name" value="DNA HELICASE RECQ FAMILY MEMBER"/>
    <property type="match status" value="1"/>
</dbReference>
<dbReference type="InterPro" id="IPR036388">
    <property type="entry name" value="WH-like_DNA-bd_sf"/>
</dbReference>
<dbReference type="OrthoDB" id="10261556at2759"/>
<dbReference type="InterPro" id="IPR032284">
    <property type="entry name" value="RecQ_Zn-bd"/>
</dbReference>
<dbReference type="InterPro" id="IPR044876">
    <property type="entry name" value="HRDC_dom_sf"/>
</dbReference>
<dbReference type="FunFam" id="3.40.50.300:FF:000340">
    <property type="entry name" value="Bloom syndrome, RecQ helicase"/>
    <property type="match status" value="1"/>
</dbReference>
<keyword evidence="6 11" id="KW-0067">ATP-binding</keyword>
<dbReference type="GO" id="GO:0016887">
    <property type="term" value="F:ATP hydrolysis activity"/>
    <property type="evidence" value="ECO:0007669"/>
    <property type="project" value="RHEA"/>
</dbReference>
<dbReference type="CDD" id="cd17920">
    <property type="entry name" value="DEXHc_RecQ"/>
    <property type="match status" value="1"/>
</dbReference>
<dbReference type="InterPro" id="IPR011545">
    <property type="entry name" value="DEAD/DEAH_box_helicase_dom"/>
</dbReference>
<dbReference type="Pfam" id="PF16124">
    <property type="entry name" value="RecQ_Zn_bind"/>
    <property type="match status" value="1"/>
</dbReference>
<comment type="catalytic activity">
    <reaction evidence="11">
        <text>ATP + H2O = ADP + phosphate + H(+)</text>
        <dbReference type="Rhea" id="RHEA:13065"/>
        <dbReference type="ChEBI" id="CHEBI:15377"/>
        <dbReference type="ChEBI" id="CHEBI:15378"/>
        <dbReference type="ChEBI" id="CHEBI:30616"/>
        <dbReference type="ChEBI" id="CHEBI:43474"/>
        <dbReference type="ChEBI" id="CHEBI:456216"/>
    </reaction>
</comment>
<gene>
    <name evidence="15" type="ORF">CHUDEA6_4420</name>
</gene>
<dbReference type="SMART" id="SM00341">
    <property type="entry name" value="HRDC"/>
    <property type="match status" value="1"/>
</dbReference>
<dbReference type="EMBL" id="LN877952">
    <property type="protein sequence ID" value="CUV06868.1"/>
    <property type="molecule type" value="Genomic_DNA"/>
</dbReference>
<dbReference type="GO" id="GO:0005524">
    <property type="term" value="F:ATP binding"/>
    <property type="evidence" value="ECO:0007669"/>
    <property type="project" value="UniProtKB-KW"/>
</dbReference>
<accession>A0A0S4THE9</accession>
<comment type="similarity">
    <text evidence="2 11">Belongs to the helicase family. RecQ subfamily.</text>
</comment>
<dbReference type="Proteomes" id="UP000199752">
    <property type="component" value="Chromosome 6"/>
</dbReference>
<dbReference type="GO" id="GO:0043138">
    <property type="term" value="F:3'-5' DNA helicase activity"/>
    <property type="evidence" value="ECO:0007669"/>
    <property type="project" value="UniProtKB-EC"/>
</dbReference>
<keyword evidence="3 11" id="KW-0547">Nucleotide-binding</keyword>
<dbReference type="EC" id="5.6.2.4" evidence="11"/>
<keyword evidence="8" id="KW-0413">Isomerase</keyword>
<dbReference type="InterPro" id="IPR001650">
    <property type="entry name" value="Helicase_C-like"/>
</dbReference>